<proteinExistence type="predicted"/>
<comment type="caution">
    <text evidence="2">The sequence shown here is derived from an EMBL/GenBank/DDBJ whole genome shotgun (WGS) entry which is preliminary data.</text>
</comment>
<reference evidence="2 3" key="1">
    <citation type="journal article" date="2018" name="IMA Fungus">
        <title>IMA Genome-F 10: Nine draft genome sequences of Claviceps purpurea s.lat., including C. arundinis, C. humidiphila, and C. cf. spartinae, pseudomolecules for the pitch canker pathogen Fusarium circinatum, draft genome of Davidsoniella eucalypti, Grosmannia galeiformis, Quambalaria eucalypti, and Teratosphaeria destructans.</title>
        <authorList>
            <person name="Wingfield B.D."/>
            <person name="Liu M."/>
            <person name="Nguyen H.D."/>
            <person name="Lane F.A."/>
            <person name="Morgan S.W."/>
            <person name="De Vos L."/>
            <person name="Wilken P.M."/>
            <person name="Duong T.A."/>
            <person name="Aylward J."/>
            <person name="Coetzee M.P."/>
            <person name="Dadej K."/>
            <person name="De Beer Z.W."/>
            <person name="Findlay W."/>
            <person name="Havenga M."/>
            <person name="Kolarik M."/>
            <person name="Menzies J.G."/>
            <person name="Naidoo K."/>
            <person name="Pochopski O."/>
            <person name="Shoukouhi P."/>
            <person name="Santana Q.C."/>
            <person name="Seifert K.A."/>
            <person name="Soal N."/>
            <person name="Steenkamp E.T."/>
            <person name="Tatham C.T."/>
            <person name="van der Nest M.A."/>
            <person name="Wingfield M.J."/>
        </authorList>
    </citation>
    <scope>NUCLEOTIDE SEQUENCE [LARGE SCALE GENOMIC DNA]</scope>
    <source>
        <strain evidence="2">CMW44962</strain>
    </source>
</reference>
<feature type="compositionally biased region" description="Basic and acidic residues" evidence="1">
    <location>
        <begin position="7"/>
        <end position="20"/>
    </location>
</feature>
<dbReference type="AlphaFoldDB" id="A0A9W7W644"/>
<name>A0A9W7W644_9PEZI</name>
<sequence>MSVALIGDDKDKKRAESEKTRVNAEVIGVSDDKDETLNAINNKVKAGETYFNAIIAWSTEISDDAVGSTMNAVTTLRATASTLLPSRYEVTLVTVSSTPSTPM</sequence>
<feature type="region of interest" description="Disordered" evidence="1">
    <location>
        <begin position="1"/>
        <end position="20"/>
    </location>
</feature>
<dbReference type="EMBL" id="RIBY02000269">
    <property type="protein sequence ID" value="KAH9844638.1"/>
    <property type="molecule type" value="Genomic_DNA"/>
</dbReference>
<dbReference type="Proteomes" id="UP001138500">
    <property type="component" value="Unassembled WGS sequence"/>
</dbReference>
<keyword evidence="3" id="KW-1185">Reference proteome</keyword>
<evidence type="ECO:0000256" key="1">
    <source>
        <dbReference type="SAM" id="MobiDB-lite"/>
    </source>
</evidence>
<organism evidence="2 3">
    <name type="scientific">Teratosphaeria destructans</name>
    <dbReference type="NCBI Taxonomy" id="418781"/>
    <lineage>
        <taxon>Eukaryota</taxon>
        <taxon>Fungi</taxon>
        <taxon>Dikarya</taxon>
        <taxon>Ascomycota</taxon>
        <taxon>Pezizomycotina</taxon>
        <taxon>Dothideomycetes</taxon>
        <taxon>Dothideomycetidae</taxon>
        <taxon>Mycosphaerellales</taxon>
        <taxon>Teratosphaeriaceae</taxon>
        <taxon>Teratosphaeria</taxon>
    </lineage>
</organism>
<accession>A0A9W7W644</accession>
<gene>
    <name evidence="2" type="ORF">Tdes44962_MAKER07226</name>
</gene>
<reference evidence="2 3" key="2">
    <citation type="journal article" date="2021" name="Curr. Genet.">
        <title>Genetic response to nitrogen starvation in the aggressive Eucalyptus foliar pathogen Teratosphaeria destructans.</title>
        <authorList>
            <person name="Havenga M."/>
            <person name="Wingfield B.D."/>
            <person name="Wingfield M.J."/>
            <person name="Dreyer L.L."/>
            <person name="Roets F."/>
            <person name="Aylward J."/>
        </authorList>
    </citation>
    <scope>NUCLEOTIDE SEQUENCE [LARGE SCALE GENOMIC DNA]</scope>
    <source>
        <strain evidence="2">CMW44962</strain>
    </source>
</reference>
<evidence type="ECO:0000313" key="3">
    <source>
        <dbReference type="Proteomes" id="UP001138500"/>
    </source>
</evidence>
<protein>
    <submittedName>
        <fullName evidence="2">Uncharacterized protein</fullName>
    </submittedName>
</protein>
<evidence type="ECO:0000313" key="2">
    <source>
        <dbReference type="EMBL" id="KAH9844638.1"/>
    </source>
</evidence>